<dbReference type="EMBL" id="QXWK01000015">
    <property type="protein sequence ID" value="NBH61819.1"/>
    <property type="molecule type" value="Genomic_DNA"/>
</dbReference>
<gene>
    <name evidence="3" type="ORF">D0435_09155</name>
</gene>
<accession>A0A845QIV6</accession>
<dbReference type="Gene3D" id="3.40.50.300">
    <property type="entry name" value="P-loop containing nucleotide triphosphate hydrolases"/>
    <property type="match status" value="1"/>
</dbReference>
<dbReference type="InterPro" id="IPR051396">
    <property type="entry name" value="Bact_Antivir_Def_Nuclease"/>
</dbReference>
<evidence type="ECO:0000259" key="2">
    <source>
        <dbReference type="Pfam" id="PF13476"/>
    </source>
</evidence>
<evidence type="ECO:0000313" key="3">
    <source>
        <dbReference type="EMBL" id="NBH61819.1"/>
    </source>
</evidence>
<name>A0A845QIV6_9FIRM</name>
<dbReference type="GO" id="GO:0016887">
    <property type="term" value="F:ATP hydrolysis activity"/>
    <property type="evidence" value="ECO:0007669"/>
    <property type="project" value="InterPro"/>
</dbReference>
<comment type="caution">
    <text evidence="3">The sequence shown here is derived from an EMBL/GenBank/DDBJ whole genome shotgun (WGS) entry which is preliminary data.</text>
</comment>
<feature type="domain" description="ATPase AAA-type core" evidence="1">
    <location>
        <begin position="267"/>
        <end position="371"/>
    </location>
</feature>
<sequence>MGKIKKKIYSVLQSSDSRFREFQKSIIRYEENIMYLEKISLQNFKCYETLDIKFDKELTLIIGANGAGKTSLLEAVAIAISTMFVPMEGVKGTGIDKSQARLKAYNIGSLSDVQAQYPVKISATAMIDGKHVLWERGLNSAQGQTTTKDAKELISIAADYQKRLREGDTTLILPILAYYGTGRLWDFHRKKQSDILEANTRNNGYIDSVDGTANVKLMMNWFAKMTVQKYQNLENGLGPIPELEAVFAAMEKCYNLITGFDNAKIQYNMGTKELDVSYLDESGKRMRIPINQLSDGYKGTISLVADIAYRMAVLNPQCLGNVCQNTDGIILIDEVDLHLHPAWQQRILGDLRTIFPRVQFIVSTHAPEVINSVSMENVAVIENNQLIHVPVETYGKDANGILRTIMGVSERPEKIMRRFSDFYAAIDRADYEAAERILDELEECIGDDPELVSMRVQLELEQF</sequence>
<dbReference type="AlphaFoldDB" id="A0A845QIV6"/>
<dbReference type="GO" id="GO:0005524">
    <property type="term" value="F:ATP binding"/>
    <property type="evidence" value="ECO:0007669"/>
    <property type="project" value="InterPro"/>
</dbReference>
<feature type="domain" description="Rad50/SbcC-type AAA" evidence="2">
    <location>
        <begin position="38"/>
        <end position="201"/>
    </location>
</feature>
<dbReference type="Proteomes" id="UP000446866">
    <property type="component" value="Unassembled WGS sequence"/>
</dbReference>
<protein>
    <submittedName>
        <fullName evidence="3">DUF2813 domain-containing protein</fullName>
    </submittedName>
</protein>
<dbReference type="Pfam" id="PF13476">
    <property type="entry name" value="AAA_23"/>
    <property type="match status" value="1"/>
</dbReference>
<reference evidence="3 4" key="1">
    <citation type="submission" date="2018-08" db="EMBL/GenBank/DDBJ databases">
        <title>Murine metabolic-syndrome-specific gut microbial biobank.</title>
        <authorList>
            <person name="Liu C."/>
        </authorList>
    </citation>
    <scope>NUCLEOTIDE SEQUENCE [LARGE SCALE GENOMIC DNA]</scope>
    <source>
        <strain evidence="3 4">28</strain>
    </source>
</reference>
<keyword evidence="4" id="KW-1185">Reference proteome</keyword>
<dbReference type="Pfam" id="PF13304">
    <property type="entry name" value="AAA_21"/>
    <property type="match status" value="1"/>
</dbReference>
<organism evidence="3 4">
    <name type="scientific">Anaerotruncus colihominis</name>
    <dbReference type="NCBI Taxonomy" id="169435"/>
    <lineage>
        <taxon>Bacteria</taxon>
        <taxon>Bacillati</taxon>
        <taxon>Bacillota</taxon>
        <taxon>Clostridia</taxon>
        <taxon>Eubacteriales</taxon>
        <taxon>Oscillospiraceae</taxon>
        <taxon>Anaerotruncus</taxon>
    </lineage>
</organism>
<dbReference type="GO" id="GO:0006302">
    <property type="term" value="P:double-strand break repair"/>
    <property type="evidence" value="ECO:0007669"/>
    <property type="project" value="InterPro"/>
</dbReference>
<evidence type="ECO:0000259" key="1">
    <source>
        <dbReference type="Pfam" id="PF13304"/>
    </source>
</evidence>
<dbReference type="InterPro" id="IPR003959">
    <property type="entry name" value="ATPase_AAA_core"/>
</dbReference>
<evidence type="ECO:0000313" key="4">
    <source>
        <dbReference type="Proteomes" id="UP000446866"/>
    </source>
</evidence>
<dbReference type="InterPro" id="IPR027417">
    <property type="entry name" value="P-loop_NTPase"/>
</dbReference>
<dbReference type="PANTHER" id="PTHR43581:SF4">
    <property type="entry name" value="ATP_GTP PHOSPHATASE"/>
    <property type="match status" value="1"/>
</dbReference>
<dbReference type="PANTHER" id="PTHR43581">
    <property type="entry name" value="ATP/GTP PHOSPHATASE"/>
    <property type="match status" value="1"/>
</dbReference>
<proteinExistence type="predicted"/>
<dbReference type="InterPro" id="IPR038729">
    <property type="entry name" value="Rad50/SbcC_AAA"/>
</dbReference>
<dbReference type="SUPFAM" id="SSF52540">
    <property type="entry name" value="P-loop containing nucleoside triphosphate hydrolases"/>
    <property type="match status" value="1"/>
</dbReference>